<dbReference type="HOGENOM" id="CLU_729887_0_0_1"/>
<gene>
    <name evidence="2" type="ORF">V565_025440</name>
</gene>
<dbReference type="InterPro" id="IPR036078">
    <property type="entry name" value="Spo11/TopoVI_A_sf"/>
</dbReference>
<dbReference type="EMBL" id="AZST01000046">
    <property type="protein sequence ID" value="KEP53867.1"/>
    <property type="molecule type" value="Genomic_DNA"/>
</dbReference>
<sequence length="379" mass="42638">MNPDQVPRFFPSVLPPSNKSKKRPTLERTPGWEAIPVDAEFKQSVDQIEDFVLGNLGKLLQPRGYFKIRRYYRENDEWTLVYDTVIEQAAGSAMLSTVQLGITAANKGTCRFVGELSLRFTDGNILKGSPWVSHEVPDLLDVSEAKFDNETHLIICLESEWAIHRLVQEDFVQRLSEAGIQTLLISFVAGGLVPPGEVVFIGDHDVAAVQIASILKFGSVTHSRKIRTRNLRMAPMTHQQIESKTHLFLDFKLLDTQKALNLLKRIEHKDSIMKRALEYMNSNKKTLQLAELADLSVSFSDEIWTMIDTARSQPLEPADDDADDADALEGLEPLFDAQEIQAHRSLQQIVRKEGNNNGISFTAIHVSAIKSRPYTLTTI</sequence>
<dbReference type="GO" id="GO:0003677">
    <property type="term" value="F:DNA binding"/>
    <property type="evidence" value="ECO:0007669"/>
    <property type="project" value="InterPro"/>
</dbReference>
<evidence type="ECO:0000256" key="1">
    <source>
        <dbReference type="SAM" id="MobiDB-lite"/>
    </source>
</evidence>
<keyword evidence="3" id="KW-1185">Reference proteome</keyword>
<evidence type="ECO:0000313" key="3">
    <source>
        <dbReference type="Proteomes" id="UP000027456"/>
    </source>
</evidence>
<dbReference type="SUPFAM" id="SSF56726">
    <property type="entry name" value="DNA topoisomerase IV, alpha subunit"/>
    <property type="match status" value="1"/>
</dbReference>
<accession>A0A074SVF4</accession>
<comment type="caution">
    <text evidence="2">The sequence shown here is derived from an EMBL/GenBank/DDBJ whole genome shotgun (WGS) entry which is preliminary data.</text>
</comment>
<reference evidence="2 3" key="1">
    <citation type="submission" date="2013-12" db="EMBL/GenBank/DDBJ databases">
        <authorList>
            <person name="Cubeta M."/>
            <person name="Pakala S."/>
            <person name="Fedorova N."/>
            <person name="Thomas E."/>
            <person name="Dean R."/>
            <person name="Jabaji S."/>
            <person name="Neate S."/>
            <person name="Toda T."/>
            <person name="Tavantzis S."/>
            <person name="Vilgalys R."/>
            <person name="Bharathan N."/>
            <person name="Pakala S."/>
            <person name="Losada L.S."/>
            <person name="Zafar N."/>
            <person name="Nierman W."/>
        </authorList>
    </citation>
    <scope>NUCLEOTIDE SEQUENCE [LARGE SCALE GENOMIC DNA]</scope>
    <source>
        <strain evidence="2 3">123E</strain>
    </source>
</reference>
<evidence type="ECO:0000313" key="2">
    <source>
        <dbReference type="EMBL" id="KEP53867.1"/>
    </source>
</evidence>
<feature type="region of interest" description="Disordered" evidence="1">
    <location>
        <begin position="1"/>
        <end position="28"/>
    </location>
</feature>
<organism evidence="2 3">
    <name type="scientific">Rhizoctonia solani 123E</name>
    <dbReference type="NCBI Taxonomy" id="1423351"/>
    <lineage>
        <taxon>Eukaryota</taxon>
        <taxon>Fungi</taxon>
        <taxon>Dikarya</taxon>
        <taxon>Basidiomycota</taxon>
        <taxon>Agaricomycotina</taxon>
        <taxon>Agaricomycetes</taxon>
        <taxon>Cantharellales</taxon>
        <taxon>Ceratobasidiaceae</taxon>
        <taxon>Rhizoctonia</taxon>
    </lineage>
</organism>
<protein>
    <submittedName>
        <fullName evidence="2">Uncharacterized protein</fullName>
    </submittedName>
</protein>
<dbReference type="AlphaFoldDB" id="A0A074SVF4"/>
<proteinExistence type="predicted"/>
<name>A0A074SVF4_9AGAM</name>
<dbReference type="Gene3D" id="3.40.1360.10">
    <property type="match status" value="1"/>
</dbReference>
<dbReference type="GO" id="GO:0005694">
    <property type="term" value="C:chromosome"/>
    <property type="evidence" value="ECO:0007669"/>
    <property type="project" value="InterPro"/>
</dbReference>
<dbReference type="Proteomes" id="UP000027456">
    <property type="component" value="Unassembled WGS sequence"/>
</dbReference>